<protein>
    <submittedName>
        <fullName evidence="1">Uncharacterized protein</fullName>
    </submittedName>
</protein>
<gene>
    <name evidence="1" type="ORF">OU415_27815</name>
</gene>
<sequence>MADAQMSGDLGAIGAAGAAMGFAGAGAKLDAIKGENDKLGQQISSGQLKMNPEAANKAAKVYRGKMDEVDRLIQKAADLVRLEGFGDYSSAQELRGKFVMKAKNGSTGAFDLLTGLRDELKRKAELFEQAAKDYVATDEQISEDLQRGSQA</sequence>
<dbReference type="RefSeq" id="WP_270952262.1">
    <property type="nucleotide sequence ID" value="NZ_JAQGLA010000063.1"/>
</dbReference>
<keyword evidence="2" id="KW-1185">Reference proteome</keyword>
<proteinExistence type="predicted"/>
<reference evidence="1 2" key="1">
    <citation type="submission" date="2022-11" db="EMBL/GenBank/DDBJ databases">
        <title>Draft genome sequence of Saccharopolyspora sp. WRP15-2 isolated from rhizosphere soils of wild rice in Thailand.</title>
        <authorList>
            <person name="Duangmal K."/>
            <person name="Kammanee S."/>
            <person name="Muangham S."/>
        </authorList>
    </citation>
    <scope>NUCLEOTIDE SEQUENCE [LARGE SCALE GENOMIC DNA]</scope>
    <source>
        <strain evidence="1 2">WRP15-2</strain>
    </source>
</reference>
<accession>A0ABT4V7L7</accession>
<name>A0ABT4V7L7_9PSEU</name>
<comment type="caution">
    <text evidence="1">The sequence shown here is derived from an EMBL/GenBank/DDBJ whole genome shotgun (WGS) entry which is preliminary data.</text>
</comment>
<organism evidence="1 2">
    <name type="scientific">Saccharopolyspora oryzae</name>
    <dbReference type="NCBI Taxonomy" id="2997343"/>
    <lineage>
        <taxon>Bacteria</taxon>
        <taxon>Bacillati</taxon>
        <taxon>Actinomycetota</taxon>
        <taxon>Actinomycetes</taxon>
        <taxon>Pseudonocardiales</taxon>
        <taxon>Pseudonocardiaceae</taxon>
        <taxon>Saccharopolyspora</taxon>
    </lineage>
</organism>
<dbReference type="EMBL" id="JAQGLA010000063">
    <property type="protein sequence ID" value="MDA3629267.1"/>
    <property type="molecule type" value="Genomic_DNA"/>
</dbReference>
<evidence type="ECO:0000313" key="2">
    <source>
        <dbReference type="Proteomes" id="UP001210380"/>
    </source>
</evidence>
<dbReference type="Proteomes" id="UP001210380">
    <property type="component" value="Unassembled WGS sequence"/>
</dbReference>
<evidence type="ECO:0000313" key="1">
    <source>
        <dbReference type="EMBL" id="MDA3629267.1"/>
    </source>
</evidence>